<dbReference type="AlphaFoldDB" id="A0A7S3Y6V3"/>
<protein>
    <recommendedName>
        <fullName evidence="6">Clathrin light chain</fullName>
    </recommendedName>
</protein>
<dbReference type="GO" id="GO:0006886">
    <property type="term" value="P:intracellular protein transport"/>
    <property type="evidence" value="ECO:0007669"/>
    <property type="project" value="InterPro"/>
</dbReference>
<evidence type="ECO:0000256" key="6">
    <source>
        <dbReference type="RuleBase" id="RU363137"/>
    </source>
</evidence>
<proteinExistence type="inferred from homology"/>
<dbReference type="PANTHER" id="PTHR10639">
    <property type="entry name" value="CLATHRIN LIGHT CHAIN"/>
    <property type="match status" value="1"/>
</dbReference>
<keyword evidence="3 6" id="KW-0472">Membrane</keyword>
<evidence type="ECO:0000256" key="2">
    <source>
        <dbReference type="ARBA" id="ARBA00005263"/>
    </source>
</evidence>
<dbReference type="GO" id="GO:0072583">
    <property type="term" value="P:clathrin-dependent endocytosis"/>
    <property type="evidence" value="ECO:0007669"/>
    <property type="project" value="TreeGrafter"/>
</dbReference>
<organism evidence="9">
    <name type="scientific">Heterosigma akashiwo</name>
    <name type="common">Chromophytic alga</name>
    <name type="synonym">Heterosigma carterae</name>
    <dbReference type="NCBI Taxonomy" id="2829"/>
    <lineage>
        <taxon>Eukaryota</taxon>
        <taxon>Sar</taxon>
        <taxon>Stramenopiles</taxon>
        <taxon>Ochrophyta</taxon>
        <taxon>Raphidophyceae</taxon>
        <taxon>Chattonellales</taxon>
        <taxon>Chattonellaceae</taxon>
        <taxon>Heterosigma</taxon>
    </lineage>
</organism>
<dbReference type="InterPro" id="IPR000996">
    <property type="entry name" value="Clathrin_L-chain"/>
</dbReference>
<gene>
    <name evidence="9" type="ORF">HAKA00212_LOCUS21669</name>
</gene>
<evidence type="ECO:0000256" key="4">
    <source>
        <dbReference type="ARBA" id="ARBA00023176"/>
    </source>
</evidence>
<keyword evidence="4 6" id="KW-0168">Coated pit</keyword>
<dbReference type="PANTHER" id="PTHR10639:SF7">
    <property type="entry name" value="CLATHRIN LIGHT CHAIN"/>
    <property type="match status" value="1"/>
</dbReference>
<evidence type="ECO:0000256" key="8">
    <source>
        <dbReference type="SAM" id="MobiDB-lite"/>
    </source>
</evidence>
<evidence type="ECO:0000256" key="7">
    <source>
        <dbReference type="SAM" id="Coils"/>
    </source>
</evidence>
<feature type="non-terminal residue" evidence="9">
    <location>
        <position position="1"/>
    </location>
</feature>
<dbReference type="GO" id="GO:0030130">
    <property type="term" value="C:clathrin coat of trans-Golgi network vesicle"/>
    <property type="evidence" value="ECO:0007669"/>
    <property type="project" value="InterPro"/>
</dbReference>
<comment type="similarity">
    <text evidence="2 6">Belongs to the clathrin light chain family.</text>
</comment>
<evidence type="ECO:0000256" key="3">
    <source>
        <dbReference type="ARBA" id="ARBA00023136"/>
    </source>
</evidence>
<accession>A0A7S3Y6V3</accession>
<keyword evidence="5 6" id="KW-0968">Cytoplasmic vesicle</keyword>
<evidence type="ECO:0000256" key="5">
    <source>
        <dbReference type="ARBA" id="ARBA00023329"/>
    </source>
</evidence>
<dbReference type="Pfam" id="PF01086">
    <property type="entry name" value="Clathrin_lg_ch"/>
    <property type="match status" value="1"/>
</dbReference>
<dbReference type="GO" id="GO:0030132">
    <property type="term" value="C:clathrin coat of coated pit"/>
    <property type="evidence" value="ECO:0007669"/>
    <property type="project" value="InterPro"/>
</dbReference>
<evidence type="ECO:0000313" key="9">
    <source>
        <dbReference type="EMBL" id="CAE0642811.1"/>
    </source>
</evidence>
<name>A0A7S3Y6V3_HETAK</name>
<feature type="region of interest" description="Disordered" evidence="8">
    <location>
        <begin position="45"/>
        <end position="94"/>
    </location>
</feature>
<reference evidence="9" key="1">
    <citation type="submission" date="2021-01" db="EMBL/GenBank/DDBJ databases">
        <authorList>
            <person name="Corre E."/>
            <person name="Pelletier E."/>
            <person name="Niang G."/>
            <person name="Scheremetjew M."/>
            <person name="Finn R."/>
            <person name="Kale V."/>
            <person name="Holt S."/>
            <person name="Cochrane G."/>
            <person name="Meng A."/>
            <person name="Brown T."/>
            <person name="Cohen L."/>
        </authorList>
    </citation>
    <scope>NUCLEOTIDE SEQUENCE</scope>
    <source>
        <strain evidence="9">CCMP3107</strain>
    </source>
</reference>
<dbReference type="EMBL" id="HBIU01048615">
    <property type="protein sequence ID" value="CAE0642811.1"/>
    <property type="molecule type" value="Transcribed_RNA"/>
</dbReference>
<comment type="function">
    <text evidence="6">Clathrin is the major protein of the polyhedral coat of coated pits and vesicles.</text>
</comment>
<keyword evidence="7" id="KW-0175">Coiled coil</keyword>
<comment type="subcellular location">
    <subcellularLocation>
        <location evidence="1 6">Cytoplasmic vesicle membrane</location>
        <topology evidence="1 6">Peripheral membrane protein</topology>
        <orientation evidence="1 6">Cytoplasmic side</orientation>
    </subcellularLocation>
    <subcellularLocation>
        <location evidence="6">Membrane</location>
        <location evidence="6">Coated pit</location>
        <topology evidence="6">Peripheral membrane protein</topology>
        <orientation evidence="6">Cytoplasmic side</orientation>
    </subcellularLocation>
    <text evidence="6">Cytoplasmic face of coated pits and vesicles.</text>
</comment>
<feature type="compositionally biased region" description="Polar residues" evidence="8">
    <location>
        <begin position="45"/>
        <end position="55"/>
    </location>
</feature>
<evidence type="ECO:0000256" key="1">
    <source>
        <dbReference type="ARBA" id="ARBA00004180"/>
    </source>
</evidence>
<dbReference type="GO" id="GO:0032050">
    <property type="term" value="F:clathrin heavy chain binding"/>
    <property type="evidence" value="ECO:0007669"/>
    <property type="project" value="TreeGrafter"/>
</dbReference>
<dbReference type="GO" id="GO:0005198">
    <property type="term" value="F:structural molecule activity"/>
    <property type="evidence" value="ECO:0007669"/>
    <property type="project" value="InterPro"/>
</dbReference>
<feature type="coiled-coil region" evidence="7">
    <location>
        <begin position="155"/>
        <end position="190"/>
    </location>
</feature>
<sequence>ERSIIPPLISIWPLPPKMDPFSAQEENQGDQAVFATADHGFVQEDQANFAQQGESPSFAPGDNFESDPFGANEPPPAPDQQGLLSTMDGEGMVPAPVEYGEVMDNTQQYTTMEEPQFGGEDVGYSNLDATQDMMGGAQMMMGEPHMMRTALDDFMDKWEQELREKRAVEEQAAEEAKQKAKAELDHFYAQKEKTFEAKMSKNRSEEQVLLEQLEADLESDNPWERITNLVDLQAEGDDVDKSRMRSILIQLKNEPLEVKAGAA</sequence>